<feature type="region of interest" description="Disordered" evidence="1">
    <location>
        <begin position="1"/>
        <end position="46"/>
    </location>
</feature>
<dbReference type="EMBL" id="CADCSY010000040">
    <property type="protein sequence ID" value="CAA9226103.1"/>
    <property type="molecule type" value="Genomic_DNA"/>
</dbReference>
<sequence length="162" mass="18237">VHLRRTGRHAQGRARLARRPAGQGPPHRQRRLEVRPHAAVHRAREAPGDLRRPWLLRARLPLQPVRRPGAGHGRRDRDVLLDDLRRDVPDVREGRGQRPRPPPAVRAADRRPRRRGQGRRHLLELREVPHLAGGRGRGPLPPPGGAGGARARERHRGAAPLL</sequence>
<protein>
    <submittedName>
        <fullName evidence="2">Glutathione peroxidase @ Thioredoxin peroxidase</fullName>
        <ecNumber evidence="2">1.11.1.15</ecNumber>
        <ecNumber evidence="2">1.11.1.9</ecNumber>
    </submittedName>
</protein>
<feature type="compositionally biased region" description="Basic residues" evidence="1">
    <location>
        <begin position="1"/>
        <end position="18"/>
    </location>
</feature>
<dbReference type="AlphaFoldDB" id="A0A6J4HKP3"/>
<dbReference type="EC" id="1.11.1.9" evidence="2"/>
<reference evidence="2" key="1">
    <citation type="submission" date="2020-02" db="EMBL/GenBank/DDBJ databases">
        <authorList>
            <person name="Meier V. D."/>
        </authorList>
    </citation>
    <scope>NUCLEOTIDE SEQUENCE</scope>
    <source>
        <strain evidence="2">AVDCRST_MAG20</strain>
    </source>
</reference>
<feature type="compositionally biased region" description="Basic and acidic residues" evidence="1">
    <location>
        <begin position="73"/>
        <end position="96"/>
    </location>
</feature>
<feature type="region of interest" description="Disordered" evidence="1">
    <location>
        <begin position="61"/>
        <end position="162"/>
    </location>
</feature>
<evidence type="ECO:0000256" key="1">
    <source>
        <dbReference type="SAM" id="MobiDB-lite"/>
    </source>
</evidence>
<feature type="non-terminal residue" evidence="2">
    <location>
        <position position="162"/>
    </location>
</feature>
<name>A0A6J4HKP3_9ACTN</name>
<feature type="compositionally biased region" description="Basic residues" evidence="1">
    <location>
        <begin position="111"/>
        <end position="120"/>
    </location>
</feature>
<feature type="compositionally biased region" description="Basic residues" evidence="1">
    <location>
        <begin position="152"/>
        <end position="162"/>
    </location>
</feature>
<dbReference type="EC" id="1.11.1.15" evidence="2"/>
<organism evidence="2">
    <name type="scientific">uncultured Acidimicrobiales bacterium</name>
    <dbReference type="NCBI Taxonomy" id="310071"/>
    <lineage>
        <taxon>Bacteria</taxon>
        <taxon>Bacillati</taxon>
        <taxon>Actinomycetota</taxon>
        <taxon>Acidimicrobiia</taxon>
        <taxon>Acidimicrobiales</taxon>
        <taxon>environmental samples</taxon>
    </lineage>
</organism>
<gene>
    <name evidence="2" type="ORF">AVDCRST_MAG20-972</name>
</gene>
<keyword evidence="2" id="KW-0575">Peroxidase</keyword>
<accession>A0A6J4HKP3</accession>
<feature type="compositionally biased region" description="Basic and acidic residues" evidence="1">
    <location>
        <begin position="31"/>
        <end position="46"/>
    </location>
</feature>
<keyword evidence="2" id="KW-0560">Oxidoreductase</keyword>
<feature type="non-terminal residue" evidence="2">
    <location>
        <position position="1"/>
    </location>
</feature>
<proteinExistence type="predicted"/>
<dbReference type="GO" id="GO:0004602">
    <property type="term" value="F:glutathione peroxidase activity"/>
    <property type="evidence" value="ECO:0007669"/>
    <property type="project" value="UniProtKB-EC"/>
</dbReference>
<evidence type="ECO:0000313" key="2">
    <source>
        <dbReference type="EMBL" id="CAA9226103.1"/>
    </source>
</evidence>